<evidence type="ECO:0000256" key="2">
    <source>
        <dbReference type="SAM" id="MobiDB-lite"/>
    </source>
</evidence>
<evidence type="ECO:0000313" key="3">
    <source>
        <dbReference type="EMBL" id="KAG1816731.1"/>
    </source>
</evidence>
<dbReference type="OrthoDB" id="2692121at2759"/>
<dbReference type="SUPFAM" id="SSF50998">
    <property type="entry name" value="Quinoprotein alcohol dehydrogenase-like"/>
    <property type="match status" value="1"/>
</dbReference>
<feature type="compositionally biased region" description="Low complexity" evidence="2">
    <location>
        <begin position="236"/>
        <end position="254"/>
    </location>
</feature>
<organism evidence="3 4">
    <name type="scientific">Suillus subaureus</name>
    <dbReference type="NCBI Taxonomy" id="48587"/>
    <lineage>
        <taxon>Eukaryota</taxon>
        <taxon>Fungi</taxon>
        <taxon>Dikarya</taxon>
        <taxon>Basidiomycota</taxon>
        <taxon>Agaricomycotina</taxon>
        <taxon>Agaricomycetes</taxon>
        <taxon>Agaricomycetidae</taxon>
        <taxon>Boletales</taxon>
        <taxon>Suillineae</taxon>
        <taxon>Suillaceae</taxon>
        <taxon>Suillus</taxon>
    </lineage>
</organism>
<dbReference type="InterPro" id="IPR001680">
    <property type="entry name" value="WD40_rpt"/>
</dbReference>
<protein>
    <recommendedName>
        <fullName evidence="5">Anaphase-promoting complex subunit 4 WD40 domain-containing protein</fullName>
    </recommendedName>
</protein>
<proteinExistence type="predicted"/>
<dbReference type="Pfam" id="PF00400">
    <property type="entry name" value="WD40"/>
    <property type="match status" value="1"/>
</dbReference>
<keyword evidence="1" id="KW-0853">WD repeat</keyword>
<gene>
    <name evidence="3" type="ORF">BJ212DRAFT_1576922</name>
</gene>
<evidence type="ECO:0000313" key="4">
    <source>
        <dbReference type="Proteomes" id="UP000807769"/>
    </source>
</evidence>
<comment type="caution">
    <text evidence="3">The sequence shown here is derived from an EMBL/GenBank/DDBJ whole genome shotgun (WGS) entry which is preliminary data.</text>
</comment>
<dbReference type="AlphaFoldDB" id="A0A9P7EBJ3"/>
<evidence type="ECO:0008006" key="5">
    <source>
        <dbReference type="Google" id="ProtNLM"/>
    </source>
</evidence>
<accession>A0A9P7EBJ3</accession>
<feature type="repeat" description="WD" evidence="1">
    <location>
        <begin position="61"/>
        <end position="83"/>
    </location>
</feature>
<dbReference type="Proteomes" id="UP000807769">
    <property type="component" value="Unassembled WGS sequence"/>
</dbReference>
<name>A0A9P7EBJ3_9AGAM</name>
<sequence length="297" mass="33108">MANFRVWDVKSGESIVESIDTEEFTRYMEGVCYSPDAKMIATGGKWLKIWDANTGELLKKFHLDGKFLVTGCYDNDLYIWDVSAIVKEAGLLSDIVDATPQPASKLKGAPRIPPGFFDDAQREANLPTQSHEPHNHATPVPRQRALSRFFSFLRRFKPHRETVPDTQSRSHFLSWTRNLVSGIPRRRDGSDIQLQEVRVPHTWAKPRYYHATGKKASSSSRPPNTRTTQQTNVATQSMLPSSPQPSPTVTASTPPAIAGTLGTIGAPSYPHVAIAGWRARFVGWLCFVPVQNINSQP</sequence>
<keyword evidence="4" id="KW-1185">Reference proteome</keyword>
<dbReference type="RefSeq" id="XP_041193291.1">
    <property type="nucleotide sequence ID" value="XM_041342180.1"/>
</dbReference>
<evidence type="ECO:0000256" key="1">
    <source>
        <dbReference type="PROSITE-ProRule" id="PRU00221"/>
    </source>
</evidence>
<feature type="region of interest" description="Disordered" evidence="2">
    <location>
        <begin position="211"/>
        <end position="254"/>
    </location>
</feature>
<dbReference type="InterPro" id="IPR015943">
    <property type="entry name" value="WD40/YVTN_repeat-like_dom_sf"/>
</dbReference>
<dbReference type="PROSITE" id="PS50082">
    <property type="entry name" value="WD_REPEATS_2"/>
    <property type="match status" value="1"/>
</dbReference>
<dbReference type="GeneID" id="64636196"/>
<dbReference type="EMBL" id="JABBWG010000015">
    <property type="protein sequence ID" value="KAG1816731.1"/>
    <property type="molecule type" value="Genomic_DNA"/>
</dbReference>
<dbReference type="Gene3D" id="2.130.10.10">
    <property type="entry name" value="YVTN repeat-like/Quinoprotein amine dehydrogenase"/>
    <property type="match status" value="1"/>
</dbReference>
<dbReference type="InterPro" id="IPR011047">
    <property type="entry name" value="Quinoprotein_ADH-like_sf"/>
</dbReference>
<reference evidence="3" key="1">
    <citation type="journal article" date="2020" name="New Phytol.">
        <title>Comparative genomics reveals dynamic genome evolution in host specialist ectomycorrhizal fungi.</title>
        <authorList>
            <person name="Lofgren L.A."/>
            <person name="Nguyen N.H."/>
            <person name="Vilgalys R."/>
            <person name="Ruytinx J."/>
            <person name="Liao H.L."/>
            <person name="Branco S."/>
            <person name="Kuo A."/>
            <person name="LaButti K."/>
            <person name="Lipzen A."/>
            <person name="Andreopoulos W."/>
            <person name="Pangilinan J."/>
            <person name="Riley R."/>
            <person name="Hundley H."/>
            <person name="Na H."/>
            <person name="Barry K."/>
            <person name="Grigoriev I.V."/>
            <person name="Stajich J.E."/>
            <person name="Kennedy P.G."/>
        </authorList>
    </citation>
    <scope>NUCLEOTIDE SEQUENCE</scope>
    <source>
        <strain evidence="3">MN1</strain>
    </source>
</reference>
<feature type="compositionally biased region" description="Polar residues" evidence="2">
    <location>
        <begin position="221"/>
        <end position="235"/>
    </location>
</feature>